<sequence length="340" mass="38778">MVRYKDVSLYFYEWNVSFLLKTENEIFLEWIEPEITHIQSLLVLSGYLFDADDCIFCYESEASEMEQRESSVEFLLLWPMYQKYNLEGLPSQNRFVTHVCDKARLTREATQHNVPNSLWGEKLNYKTYEDWLELMSISFVIGVTIGIALVGTGITVGVFMHVVVITMRPLRMSNIITKEISITPPYFWPVRASLVLPHSSTYSSAKKILNSLILPQLSPNEISSTLMQHLSGKRHLFARPLCGIPAHVRPPPRIPPNVKSRTALDLHVWSKIASSIVKPFYVSKMSNTSRSVESTSTSEMETTSLKSTDEQKISNSSISSEVQQRTNSMPKRSSINESKQ</sequence>
<feature type="compositionally biased region" description="Polar residues" evidence="1">
    <location>
        <begin position="313"/>
        <end position="340"/>
    </location>
</feature>
<dbReference type="AlphaFoldDB" id="A0A9I9EC47"/>
<reference evidence="3" key="1">
    <citation type="submission" date="2023-03" db="UniProtKB">
        <authorList>
            <consortium name="EnsemblPlants"/>
        </authorList>
    </citation>
    <scope>IDENTIFICATION</scope>
</reference>
<keyword evidence="2" id="KW-1133">Transmembrane helix</keyword>
<feature type="transmembrane region" description="Helical" evidence="2">
    <location>
        <begin position="137"/>
        <end position="164"/>
    </location>
</feature>
<dbReference type="Gramene" id="MELO3C031693.2.1">
    <property type="protein sequence ID" value="MELO3C031693.2.1"/>
    <property type="gene ID" value="MELO3C031693.2"/>
</dbReference>
<keyword evidence="2" id="KW-0812">Transmembrane</keyword>
<evidence type="ECO:0000256" key="1">
    <source>
        <dbReference type="SAM" id="MobiDB-lite"/>
    </source>
</evidence>
<protein>
    <submittedName>
        <fullName evidence="3">Uncharacterized protein</fullName>
    </submittedName>
</protein>
<keyword evidence="2" id="KW-0472">Membrane</keyword>
<feature type="compositionally biased region" description="Low complexity" evidence="1">
    <location>
        <begin position="288"/>
        <end position="306"/>
    </location>
</feature>
<accession>A0A9I9EC47</accession>
<feature type="region of interest" description="Disordered" evidence="1">
    <location>
        <begin position="288"/>
        <end position="340"/>
    </location>
</feature>
<name>A0A9I9EC47_CUCME</name>
<evidence type="ECO:0000256" key="2">
    <source>
        <dbReference type="SAM" id="Phobius"/>
    </source>
</evidence>
<proteinExistence type="predicted"/>
<evidence type="ECO:0000313" key="3">
    <source>
        <dbReference type="EnsemblPlants" id="MELO3C031693.2.1"/>
    </source>
</evidence>
<organism evidence="3">
    <name type="scientific">Cucumis melo</name>
    <name type="common">Muskmelon</name>
    <dbReference type="NCBI Taxonomy" id="3656"/>
    <lineage>
        <taxon>Eukaryota</taxon>
        <taxon>Viridiplantae</taxon>
        <taxon>Streptophyta</taxon>
        <taxon>Embryophyta</taxon>
        <taxon>Tracheophyta</taxon>
        <taxon>Spermatophyta</taxon>
        <taxon>Magnoliopsida</taxon>
        <taxon>eudicotyledons</taxon>
        <taxon>Gunneridae</taxon>
        <taxon>Pentapetalae</taxon>
        <taxon>rosids</taxon>
        <taxon>fabids</taxon>
        <taxon>Cucurbitales</taxon>
        <taxon>Cucurbitaceae</taxon>
        <taxon>Benincaseae</taxon>
        <taxon>Cucumis</taxon>
    </lineage>
</organism>
<dbReference type="EnsemblPlants" id="MELO3C031693.2.1">
    <property type="protein sequence ID" value="MELO3C031693.2.1"/>
    <property type="gene ID" value="MELO3C031693.2"/>
</dbReference>